<organism evidence="2 3">
    <name type="scientific">Clitoria ternatea</name>
    <name type="common">Butterfly pea</name>
    <dbReference type="NCBI Taxonomy" id="43366"/>
    <lineage>
        <taxon>Eukaryota</taxon>
        <taxon>Viridiplantae</taxon>
        <taxon>Streptophyta</taxon>
        <taxon>Embryophyta</taxon>
        <taxon>Tracheophyta</taxon>
        <taxon>Spermatophyta</taxon>
        <taxon>Magnoliopsida</taxon>
        <taxon>eudicotyledons</taxon>
        <taxon>Gunneridae</taxon>
        <taxon>Pentapetalae</taxon>
        <taxon>rosids</taxon>
        <taxon>fabids</taxon>
        <taxon>Fabales</taxon>
        <taxon>Fabaceae</taxon>
        <taxon>Papilionoideae</taxon>
        <taxon>50 kb inversion clade</taxon>
        <taxon>NPAAA clade</taxon>
        <taxon>indigoferoid/millettioid clade</taxon>
        <taxon>Phaseoleae</taxon>
        <taxon>Clitoria</taxon>
    </lineage>
</organism>
<keyword evidence="3" id="KW-1185">Reference proteome</keyword>
<feature type="transmembrane region" description="Helical" evidence="1">
    <location>
        <begin position="60"/>
        <end position="85"/>
    </location>
</feature>
<keyword evidence="1" id="KW-1133">Transmembrane helix</keyword>
<dbReference type="Proteomes" id="UP001359559">
    <property type="component" value="Unassembled WGS sequence"/>
</dbReference>
<accession>A0AAN9PZF1</accession>
<feature type="transmembrane region" description="Helical" evidence="1">
    <location>
        <begin position="91"/>
        <end position="111"/>
    </location>
</feature>
<comment type="caution">
    <text evidence="2">The sequence shown here is derived from an EMBL/GenBank/DDBJ whole genome shotgun (WGS) entry which is preliminary data.</text>
</comment>
<dbReference type="EMBL" id="JAYKXN010000001">
    <property type="protein sequence ID" value="KAK7318335.1"/>
    <property type="molecule type" value="Genomic_DNA"/>
</dbReference>
<keyword evidence="1" id="KW-0812">Transmembrane</keyword>
<protein>
    <recommendedName>
        <fullName evidence="4">Transmembrane protein</fullName>
    </recommendedName>
</protein>
<evidence type="ECO:0000313" key="2">
    <source>
        <dbReference type="EMBL" id="KAK7318335.1"/>
    </source>
</evidence>
<dbReference type="AlphaFoldDB" id="A0AAN9PZF1"/>
<keyword evidence="1" id="KW-0472">Membrane</keyword>
<reference evidence="2 3" key="1">
    <citation type="submission" date="2024-01" db="EMBL/GenBank/DDBJ databases">
        <title>The genomes of 5 underutilized Papilionoideae crops provide insights into root nodulation and disease resistance.</title>
        <authorList>
            <person name="Yuan L."/>
        </authorList>
    </citation>
    <scope>NUCLEOTIDE SEQUENCE [LARGE SCALE GENOMIC DNA]</scope>
    <source>
        <strain evidence="2">LY-2023</strain>
        <tissue evidence="2">Leaf</tissue>
    </source>
</reference>
<evidence type="ECO:0000256" key="1">
    <source>
        <dbReference type="SAM" id="Phobius"/>
    </source>
</evidence>
<sequence length="126" mass="13301">MFHLLRSVPKTSVGSCIGVRVAPFVKGSCRCPPGNGVWRKVAYALGFIGNPFLSLIFLDFLLWLVGFTTIVSFSISLCCVFFWIYVGFCGWGLGFGWVVVAVSVGGGSGYGGGDGMDGSLRLCVGG</sequence>
<gene>
    <name evidence="2" type="ORF">RJT34_03034</name>
</gene>
<name>A0AAN9PZF1_CLITE</name>
<proteinExistence type="predicted"/>
<evidence type="ECO:0000313" key="3">
    <source>
        <dbReference type="Proteomes" id="UP001359559"/>
    </source>
</evidence>
<evidence type="ECO:0008006" key="4">
    <source>
        <dbReference type="Google" id="ProtNLM"/>
    </source>
</evidence>